<dbReference type="PANTHER" id="PTHR12684:SF2">
    <property type="entry name" value="TRNA 2'-PHOSPHOTRANSFERASE 1"/>
    <property type="match status" value="1"/>
</dbReference>
<name>D3S1A6_FERPA</name>
<dbReference type="SUPFAM" id="SSF56399">
    <property type="entry name" value="ADP-ribosylation"/>
    <property type="match status" value="1"/>
</dbReference>
<dbReference type="HOGENOM" id="CLU_052998_4_1_2"/>
<evidence type="ECO:0000256" key="5">
    <source>
        <dbReference type="HAMAP-Rule" id="MF_00299"/>
    </source>
</evidence>
<dbReference type="eggNOG" id="arCOG04063">
    <property type="taxonomic scope" value="Archaea"/>
</dbReference>
<reference evidence="7" key="1">
    <citation type="submission" date="2010-02" db="EMBL/GenBank/DDBJ databases">
        <title>Complete sequence of Ferroglobus placidus DSM 10642.</title>
        <authorList>
            <consortium name="US DOE Joint Genome Institute"/>
            <person name="Lucas S."/>
            <person name="Copeland A."/>
            <person name="Lapidus A."/>
            <person name="Cheng J.-F."/>
            <person name="Bruce D."/>
            <person name="Goodwin L."/>
            <person name="Pitluck S."/>
            <person name="Saunders E."/>
            <person name="Brettin T."/>
            <person name="Detter J.C."/>
            <person name="Han C."/>
            <person name="Tapia R."/>
            <person name="Larimer F."/>
            <person name="Land M."/>
            <person name="Hauser L."/>
            <person name="Kyrpides N."/>
            <person name="Ivanova N."/>
            <person name="Holmes D."/>
            <person name="Lovley D."/>
            <person name="Kyrpides N."/>
            <person name="Anderson I.J."/>
            <person name="Woyke T."/>
        </authorList>
    </citation>
    <scope>NUCLEOTIDE SEQUENCE [LARGE SCALE GENOMIC DNA]</scope>
    <source>
        <strain evidence="7">DSM 10642 / AEDII12DO</strain>
    </source>
</reference>
<dbReference type="GO" id="GO:0003950">
    <property type="term" value="F:NAD+ poly-ADP-ribosyltransferase activity"/>
    <property type="evidence" value="ECO:0007669"/>
    <property type="project" value="InterPro"/>
</dbReference>
<dbReference type="EC" id="2.7.1.-" evidence="5"/>
<keyword evidence="2 5" id="KW-0808">Transferase</keyword>
<evidence type="ECO:0000256" key="4">
    <source>
        <dbReference type="ARBA" id="ARBA00025212"/>
    </source>
</evidence>
<organism evidence="6 7">
    <name type="scientific">Ferroglobus placidus (strain DSM 10642 / AEDII12DO)</name>
    <dbReference type="NCBI Taxonomy" id="589924"/>
    <lineage>
        <taxon>Archaea</taxon>
        <taxon>Methanobacteriati</taxon>
        <taxon>Methanobacteriota</taxon>
        <taxon>Archaeoglobi</taxon>
        <taxon>Archaeoglobales</taxon>
        <taxon>Archaeoglobaceae</taxon>
        <taxon>Ferroglobus</taxon>
    </lineage>
</organism>
<dbReference type="InterPro" id="IPR042080">
    <property type="entry name" value="RNA_2'-PTrans_N"/>
</dbReference>
<dbReference type="RefSeq" id="WP_012966708.1">
    <property type="nucleotide sequence ID" value="NC_013849.1"/>
</dbReference>
<comment type="function">
    <text evidence="4 5">Removes the 2'-phosphate from RNA via an intermediate in which the phosphate is ADP-ribosylated by NAD followed by a presumed transesterification to release the RNA and generate ADP-ribose 1''-2''-cyclic phosphate (APPR&gt;P). May function as an ADP-ribosylase.</text>
</comment>
<sequence length="207" mass="23938">MLGYCENCGYFEGRCACGKGKILLTQEKREAISKFLSGILRHFPDSFGIRLDKNGFADLDEVIRILRERYGVGKREVEAIVLFDKKGRFEIKDGKIRARYGHSVKVDYRWSEEGKIPEKLYHGTKPENVKSILKLGLLPMKRNEVHLSESIDDAIEVGKRYCKNPVVLEIDAKKMLEDGFEIRKKGRVYTTDYVPSKYIKVVEWRGK</sequence>
<dbReference type="PANTHER" id="PTHR12684">
    <property type="entry name" value="PUTATIVE PHOSPHOTRANSFERASE"/>
    <property type="match status" value="1"/>
</dbReference>
<dbReference type="Gene3D" id="1.10.10.970">
    <property type="entry name" value="RNA 2'-phosphotransferase, Tpt1/KptA family, N-terminal domain"/>
    <property type="match status" value="1"/>
</dbReference>
<dbReference type="PaxDb" id="589924-Ferp_2246"/>
<dbReference type="InterPro" id="IPR042081">
    <property type="entry name" value="RNA_2'-PTrans_C"/>
</dbReference>
<dbReference type="GO" id="GO:0006388">
    <property type="term" value="P:tRNA splicing, via endonucleolytic cleavage and ligation"/>
    <property type="evidence" value="ECO:0007669"/>
    <property type="project" value="UniProtKB-UniRule"/>
</dbReference>
<keyword evidence="3 5" id="KW-0520">NAD</keyword>
<dbReference type="InterPro" id="IPR022928">
    <property type="entry name" value="RNA_2'-PTrans_KptA"/>
</dbReference>
<evidence type="ECO:0000313" key="6">
    <source>
        <dbReference type="EMBL" id="ADC66370.1"/>
    </source>
</evidence>
<dbReference type="KEGG" id="fpl:Ferp_2246"/>
<protein>
    <recommendedName>
        <fullName evidence="5">Probable RNA 2'-phosphotransferase</fullName>
        <ecNumber evidence="5">2.7.1.-</ecNumber>
    </recommendedName>
</protein>
<dbReference type="STRING" id="589924.Ferp_2246"/>
<keyword evidence="7" id="KW-1185">Reference proteome</keyword>
<proteinExistence type="inferred from homology"/>
<accession>D3S1A6</accession>
<dbReference type="Gene3D" id="3.20.170.30">
    <property type="match status" value="1"/>
</dbReference>
<dbReference type="EMBL" id="CP001899">
    <property type="protein sequence ID" value="ADC66370.1"/>
    <property type="molecule type" value="Genomic_DNA"/>
</dbReference>
<dbReference type="Proteomes" id="UP000002613">
    <property type="component" value="Chromosome"/>
</dbReference>
<reference evidence="6 7" key="2">
    <citation type="journal article" date="2011" name="Stand. Genomic Sci.">
        <title>Complete genome sequence of Ferroglobus placidus AEDII12DO.</title>
        <authorList>
            <person name="Anderson I."/>
            <person name="Risso C."/>
            <person name="Holmes D."/>
            <person name="Lucas S."/>
            <person name="Copeland A."/>
            <person name="Lapidus A."/>
            <person name="Cheng J.F."/>
            <person name="Bruce D."/>
            <person name="Goodwin L."/>
            <person name="Pitluck S."/>
            <person name="Saunders E."/>
            <person name="Brettin T."/>
            <person name="Detter J.C."/>
            <person name="Han C."/>
            <person name="Tapia R."/>
            <person name="Larimer F."/>
            <person name="Land M."/>
            <person name="Hauser L."/>
            <person name="Woyke T."/>
            <person name="Lovley D."/>
            <person name="Kyrpides N."/>
            <person name="Ivanova N."/>
        </authorList>
    </citation>
    <scope>NUCLEOTIDE SEQUENCE [LARGE SCALE GENOMIC DNA]</scope>
    <source>
        <strain evidence="7">DSM 10642 / AEDII12DO</strain>
    </source>
</reference>
<evidence type="ECO:0000256" key="2">
    <source>
        <dbReference type="ARBA" id="ARBA00022679"/>
    </source>
</evidence>
<dbReference type="Pfam" id="PF01885">
    <property type="entry name" value="PTS_2-RNA"/>
    <property type="match status" value="1"/>
</dbReference>
<comment type="similarity">
    <text evidence="1 5">Belongs to the KptA/TPT1 family.</text>
</comment>
<dbReference type="HAMAP" id="MF_00299">
    <property type="entry name" value="KptA"/>
    <property type="match status" value="1"/>
</dbReference>
<dbReference type="OrthoDB" id="24376at2157"/>
<dbReference type="GO" id="GO:0000215">
    <property type="term" value="F:tRNA 2'-phosphotransferase activity"/>
    <property type="evidence" value="ECO:0007669"/>
    <property type="project" value="TreeGrafter"/>
</dbReference>
<evidence type="ECO:0000256" key="1">
    <source>
        <dbReference type="ARBA" id="ARBA00009836"/>
    </source>
</evidence>
<evidence type="ECO:0000256" key="3">
    <source>
        <dbReference type="ARBA" id="ARBA00023027"/>
    </source>
</evidence>
<dbReference type="GeneID" id="8779785"/>
<evidence type="ECO:0000313" key="7">
    <source>
        <dbReference type="Proteomes" id="UP000002613"/>
    </source>
</evidence>
<dbReference type="InterPro" id="IPR002745">
    <property type="entry name" value="Ptrans_KptA/Tpt1"/>
</dbReference>
<dbReference type="AlphaFoldDB" id="D3S1A6"/>
<gene>
    <name evidence="5" type="primary">kptA</name>
    <name evidence="6" type="ordered locus">Ferp_2246</name>
</gene>